<gene>
    <name evidence="4" type="ORF">HPHPP15_1596</name>
</gene>
<dbReference type="Pfam" id="PF09233">
    <property type="entry name" value="Endonuc-EcoRV"/>
    <property type="match status" value="1"/>
</dbReference>
<protein>
    <submittedName>
        <fullName evidence="4">Restriction endonuclease EcoRV family protein</fullName>
    </submittedName>
</protein>
<accession>I9WRI7</accession>
<dbReference type="SUPFAM" id="SSF52980">
    <property type="entry name" value="Restriction endonuclease-like"/>
    <property type="match status" value="1"/>
</dbReference>
<proteinExistence type="predicted"/>
<name>I9WRI7_HELPX</name>
<dbReference type="InterPro" id="IPR037057">
    <property type="entry name" value="DNA_rep_MutH/T2_RE_sf"/>
</dbReference>
<dbReference type="GO" id="GO:0004519">
    <property type="term" value="F:endonuclease activity"/>
    <property type="evidence" value="ECO:0007669"/>
    <property type="project" value="UniProtKB-KW"/>
</dbReference>
<dbReference type="GO" id="GO:0003677">
    <property type="term" value="F:DNA binding"/>
    <property type="evidence" value="ECO:0007669"/>
    <property type="project" value="InterPro"/>
</dbReference>
<dbReference type="InterPro" id="IPR015314">
    <property type="entry name" value="Restrct_endonuc_II_EcoRV"/>
</dbReference>
<evidence type="ECO:0000313" key="4">
    <source>
        <dbReference type="EMBL" id="EJC06400.1"/>
    </source>
</evidence>
<organism evidence="4 5">
    <name type="scientific">Helicobacter pylori Hp P-15</name>
    <dbReference type="NCBI Taxonomy" id="992080"/>
    <lineage>
        <taxon>Bacteria</taxon>
        <taxon>Pseudomonadati</taxon>
        <taxon>Campylobacterota</taxon>
        <taxon>Epsilonproteobacteria</taxon>
        <taxon>Campylobacterales</taxon>
        <taxon>Helicobacteraceae</taxon>
        <taxon>Helicobacter</taxon>
    </lineage>
</organism>
<evidence type="ECO:0000256" key="3">
    <source>
        <dbReference type="ARBA" id="ARBA00022801"/>
    </source>
</evidence>
<dbReference type="EMBL" id="AKPP01000004">
    <property type="protein sequence ID" value="EJC06400.1"/>
    <property type="molecule type" value="Genomic_DNA"/>
</dbReference>
<keyword evidence="3" id="KW-0378">Hydrolase</keyword>
<dbReference type="RefSeq" id="WP_000446578.1">
    <property type="nucleotide sequence ID" value="NZ_AKPP01000004.1"/>
</dbReference>
<comment type="caution">
    <text evidence="4">The sequence shown here is derived from an EMBL/GenBank/DDBJ whole genome shotgun (WGS) entry which is preliminary data.</text>
</comment>
<dbReference type="InterPro" id="IPR011335">
    <property type="entry name" value="Restrct_endonuc-II-like"/>
</dbReference>
<evidence type="ECO:0000256" key="2">
    <source>
        <dbReference type="ARBA" id="ARBA00022759"/>
    </source>
</evidence>
<keyword evidence="1" id="KW-0540">Nuclease</keyword>
<reference evidence="4 5" key="1">
    <citation type="journal article" date="2013" name="Pathog. Dis.">
        <title>Genome sequences of 65 Helicobacter pylori strains isolated from asymptomatic individuals and patients with gastric cancer, peptic ulcer disease, or gastritis.</title>
        <authorList>
            <person name="Blanchard T.G."/>
            <person name="Czinn S.J."/>
            <person name="Correa P."/>
            <person name="Nakazawa T."/>
            <person name="Keelan M."/>
            <person name="Morningstar L."/>
            <person name="Santana-Cruz I."/>
            <person name="Maroo A."/>
            <person name="McCracken C."/>
            <person name="Shefchek K."/>
            <person name="Daugherty S."/>
            <person name="Song Y."/>
            <person name="Fraser C.M."/>
            <person name="Fricke W.F."/>
        </authorList>
    </citation>
    <scope>NUCLEOTIDE SEQUENCE [LARGE SCALE GENOMIC DNA]</scope>
    <source>
        <strain evidence="4 5">Hp P-15</strain>
    </source>
</reference>
<evidence type="ECO:0000256" key="1">
    <source>
        <dbReference type="ARBA" id="ARBA00022722"/>
    </source>
</evidence>
<dbReference type="Gene3D" id="3.40.600.10">
    <property type="entry name" value="DNA mismatch repair MutH/Restriction endonuclease, type II"/>
    <property type="match status" value="1"/>
</dbReference>
<dbReference type="PATRIC" id="fig|992080.3.peg.1551"/>
<dbReference type="Proteomes" id="UP000005838">
    <property type="component" value="Unassembled WGS sequence"/>
</dbReference>
<dbReference type="GO" id="GO:0016787">
    <property type="term" value="F:hydrolase activity"/>
    <property type="evidence" value="ECO:0007669"/>
    <property type="project" value="UniProtKB-KW"/>
</dbReference>
<keyword evidence="2 4" id="KW-0255">Endonuclease</keyword>
<evidence type="ECO:0000313" key="5">
    <source>
        <dbReference type="Proteomes" id="UP000005838"/>
    </source>
</evidence>
<sequence>MESVKQNFIEKLKVFATELTDHVTTQLGDWKIKGFIDTDKNIYTISPDTKIISKILEIQLFPKFKTFAKKNGYEIIIAEK</sequence>
<dbReference type="AlphaFoldDB" id="I9WRI7"/>